<accession>A0ABV8QTL0</accession>
<dbReference type="EMBL" id="JBHSCZ010000002">
    <property type="protein sequence ID" value="MFC4262723.1"/>
    <property type="molecule type" value="Genomic_DNA"/>
</dbReference>
<gene>
    <name evidence="1" type="ORF">ACFOWM_07535</name>
</gene>
<name>A0ABV8QTL0_9BACT</name>
<comment type="caution">
    <text evidence="1">The sequence shown here is derived from an EMBL/GenBank/DDBJ whole genome shotgun (WGS) entry which is preliminary data.</text>
</comment>
<dbReference type="RefSeq" id="WP_379708447.1">
    <property type="nucleotide sequence ID" value="NZ_JBHSCZ010000002.1"/>
</dbReference>
<organism evidence="1 2">
    <name type="scientific">Ferruginibacter yonginensis</name>
    <dbReference type="NCBI Taxonomy" id="1310416"/>
    <lineage>
        <taxon>Bacteria</taxon>
        <taxon>Pseudomonadati</taxon>
        <taxon>Bacteroidota</taxon>
        <taxon>Chitinophagia</taxon>
        <taxon>Chitinophagales</taxon>
        <taxon>Chitinophagaceae</taxon>
        <taxon>Ferruginibacter</taxon>
    </lineage>
</organism>
<evidence type="ECO:0000313" key="1">
    <source>
        <dbReference type="EMBL" id="MFC4262723.1"/>
    </source>
</evidence>
<dbReference type="SUPFAM" id="SSF48537">
    <property type="entry name" value="Phospholipase C/P1 nuclease"/>
    <property type="match status" value="1"/>
</dbReference>
<proteinExistence type="predicted"/>
<protein>
    <submittedName>
        <fullName evidence="1">Zinc dependent phospholipase C family protein</fullName>
    </submittedName>
</protein>
<keyword evidence="2" id="KW-1185">Reference proteome</keyword>
<evidence type="ECO:0000313" key="2">
    <source>
        <dbReference type="Proteomes" id="UP001595907"/>
    </source>
</evidence>
<sequence>MKKTWIAFLFTIIMLLSHFTSFCWGFYAHQKINYYATFLLPPDMMVLYKPNIGFISEHAIDPDKRRYAVKDEGPRHYIDIDRYGTYPFDALPHKWTDAVAKYSEDTLRAYGIVPWHVQVMLQRLTQAFKDKNFSRIMKNSAELGHYIADAHVPLHANSNHNGQYTNQRGIHGFWESRVPELLAEKQWDFMIGKATYIKDPGAYIWDRVLESAKASDSVLRFERELTLSFPDDKKYSFENRNGKIIKQYSTAFTLAFNKKLDGMIERRMRQSISCIASFWYTAWVNAGQPDLKGLVNQKLSASDLKEIEDLNTQWSGATKMIGREED</sequence>
<dbReference type="Proteomes" id="UP001595907">
    <property type="component" value="Unassembled WGS sequence"/>
</dbReference>
<dbReference type="Gene3D" id="1.10.575.10">
    <property type="entry name" value="P1 Nuclease"/>
    <property type="match status" value="1"/>
</dbReference>
<dbReference type="InterPro" id="IPR008947">
    <property type="entry name" value="PLipase_C/P1_nuclease_dom_sf"/>
</dbReference>
<reference evidence="2" key="1">
    <citation type="journal article" date="2019" name="Int. J. Syst. Evol. Microbiol.">
        <title>The Global Catalogue of Microorganisms (GCM) 10K type strain sequencing project: providing services to taxonomists for standard genome sequencing and annotation.</title>
        <authorList>
            <consortium name="The Broad Institute Genomics Platform"/>
            <consortium name="The Broad Institute Genome Sequencing Center for Infectious Disease"/>
            <person name="Wu L."/>
            <person name="Ma J."/>
        </authorList>
    </citation>
    <scope>NUCLEOTIDE SEQUENCE [LARGE SCALE GENOMIC DNA]</scope>
    <source>
        <strain evidence="2">CECT 8289</strain>
    </source>
</reference>
<dbReference type="CDD" id="cd10981">
    <property type="entry name" value="ZnPC_S1P1"/>
    <property type="match status" value="1"/>
</dbReference>